<sequence>MWILHGNVTELGDVGGSPGKSSLFFLTAYHPEIGLSGARVQWLVEHSTSAVSGALSTTLENPGEGIVFTAGRTHNRSRSPRVGYVGPWLEAPGPDGNYRWATVGGSRQDWCVEGLGSPRASGVRLTTN</sequence>
<dbReference type="AlphaFoldDB" id="A0A8J4QKP6"/>
<dbReference type="Proteomes" id="UP000737018">
    <property type="component" value="Unassembled WGS sequence"/>
</dbReference>
<evidence type="ECO:0000313" key="2">
    <source>
        <dbReference type="Proteomes" id="UP000737018"/>
    </source>
</evidence>
<organism evidence="1 2">
    <name type="scientific">Castanea mollissima</name>
    <name type="common">Chinese chestnut</name>
    <dbReference type="NCBI Taxonomy" id="60419"/>
    <lineage>
        <taxon>Eukaryota</taxon>
        <taxon>Viridiplantae</taxon>
        <taxon>Streptophyta</taxon>
        <taxon>Embryophyta</taxon>
        <taxon>Tracheophyta</taxon>
        <taxon>Spermatophyta</taxon>
        <taxon>Magnoliopsida</taxon>
        <taxon>eudicotyledons</taxon>
        <taxon>Gunneridae</taxon>
        <taxon>Pentapetalae</taxon>
        <taxon>rosids</taxon>
        <taxon>fabids</taxon>
        <taxon>Fagales</taxon>
        <taxon>Fagaceae</taxon>
        <taxon>Castanea</taxon>
    </lineage>
</organism>
<name>A0A8J4QKP6_9ROSI</name>
<reference evidence="1" key="1">
    <citation type="submission" date="2020-03" db="EMBL/GenBank/DDBJ databases">
        <title>Castanea mollissima Vanexum genome sequencing.</title>
        <authorList>
            <person name="Staton M."/>
        </authorList>
    </citation>
    <scope>NUCLEOTIDE SEQUENCE</scope>
    <source>
        <tissue evidence="1">Leaf</tissue>
    </source>
</reference>
<dbReference type="OrthoDB" id="4231495at2759"/>
<proteinExistence type="predicted"/>
<keyword evidence="2" id="KW-1185">Reference proteome</keyword>
<comment type="caution">
    <text evidence="1">The sequence shown here is derived from an EMBL/GenBank/DDBJ whole genome shotgun (WGS) entry which is preliminary data.</text>
</comment>
<gene>
    <name evidence="1" type="ORF">CMV_026964</name>
</gene>
<accession>A0A8J4QKP6</accession>
<evidence type="ECO:0000313" key="1">
    <source>
        <dbReference type="EMBL" id="KAF3946808.1"/>
    </source>
</evidence>
<dbReference type="EMBL" id="JRKL02008578">
    <property type="protein sequence ID" value="KAF3946808.1"/>
    <property type="molecule type" value="Genomic_DNA"/>
</dbReference>
<protein>
    <submittedName>
        <fullName evidence="1">Uncharacterized protein</fullName>
    </submittedName>
</protein>